<dbReference type="Proteomes" id="UP001515480">
    <property type="component" value="Unassembled WGS sequence"/>
</dbReference>
<keyword evidence="5" id="KW-0067">ATP-binding</keyword>
<keyword evidence="1" id="KW-0723">Serine/threonine-protein kinase</keyword>
<comment type="caution">
    <text evidence="8">The sequence shown here is derived from an EMBL/GenBank/DDBJ whole genome shotgun (WGS) entry which is preliminary data.</text>
</comment>
<accession>A0AB34IQ98</accession>
<keyword evidence="2" id="KW-0808">Transferase</keyword>
<dbReference type="CDD" id="cd05123">
    <property type="entry name" value="STKc_AGC"/>
    <property type="match status" value="1"/>
</dbReference>
<dbReference type="EMBL" id="JBGBPQ010000021">
    <property type="protein sequence ID" value="KAL1503627.1"/>
    <property type="molecule type" value="Genomic_DNA"/>
</dbReference>
<dbReference type="AlphaFoldDB" id="A0AB34IQ98"/>
<protein>
    <recommendedName>
        <fullName evidence="10">Protein kinase domain-containing protein</fullName>
    </recommendedName>
</protein>
<keyword evidence="4" id="KW-0418">Kinase</keyword>
<evidence type="ECO:0008006" key="10">
    <source>
        <dbReference type="Google" id="ProtNLM"/>
    </source>
</evidence>
<feature type="domain" description="AGC-kinase C-terminal" evidence="7">
    <location>
        <begin position="395"/>
        <end position="460"/>
    </location>
</feature>
<evidence type="ECO:0000259" key="6">
    <source>
        <dbReference type="PROSITE" id="PS50011"/>
    </source>
</evidence>
<keyword evidence="9" id="KW-1185">Reference proteome</keyword>
<evidence type="ECO:0000256" key="2">
    <source>
        <dbReference type="ARBA" id="ARBA00022679"/>
    </source>
</evidence>
<organism evidence="8 9">
    <name type="scientific">Prymnesium parvum</name>
    <name type="common">Toxic golden alga</name>
    <dbReference type="NCBI Taxonomy" id="97485"/>
    <lineage>
        <taxon>Eukaryota</taxon>
        <taxon>Haptista</taxon>
        <taxon>Haptophyta</taxon>
        <taxon>Prymnesiophyceae</taxon>
        <taxon>Prymnesiales</taxon>
        <taxon>Prymnesiaceae</taxon>
        <taxon>Prymnesium</taxon>
    </lineage>
</organism>
<dbReference type="PANTHER" id="PTHR24355:SF18">
    <property type="entry name" value="G PROTEIN-COUPLED RECEPTOR KINASE"/>
    <property type="match status" value="1"/>
</dbReference>
<keyword evidence="3" id="KW-0547">Nucleotide-binding</keyword>
<evidence type="ECO:0000256" key="3">
    <source>
        <dbReference type="ARBA" id="ARBA00022741"/>
    </source>
</evidence>
<dbReference type="InterPro" id="IPR000719">
    <property type="entry name" value="Prot_kinase_dom"/>
</dbReference>
<dbReference type="SUPFAM" id="SSF56112">
    <property type="entry name" value="Protein kinase-like (PK-like)"/>
    <property type="match status" value="1"/>
</dbReference>
<name>A0AB34IQ98_PRYPA</name>
<dbReference type="PROSITE" id="PS00108">
    <property type="entry name" value="PROTEIN_KINASE_ST"/>
    <property type="match status" value="1"/>
</dbReference>
<dbReference type="GO" id="GO:0004674">
    <property type="term" value="F:protein serine/threonine kinase activity"/>
    <property type="evidence" value="ECO:0007669"/>
    <property type="project" value="UniProtKB-KW"/>
</dbReference>
<evidence type="ECO:0000256" key="4">
    <source>
        <dbReference type="ARBA" id="ARBA00022777"/>
    </source>
</evidence>
<dbReference type="InterPro" id="IPR045270">
    <property type="entry name" value="STKc_AGC"/>
</dbReference>
<dbReference type="InterPro" id="IPR011009">
    <property type="entry name" value="Kinase-like_dom_sf"/>
</dbReference>
<evidence type="ECO:0000259" key="7">
    <source>
        <dbReference type="PROSITE" id="PS51285"/>
    </source>
</evidence>
<evidence type="ECO:0000313" key="9">
    <source>
        <dbReference type="Proteomes" id="UP001515480"/>
    </source>
</evidence>
<dbReference type="GO" id="GO:0005524">
    <property type="term" value="F:ATP binding"/>
    <property type="evidence" value="ECO:0007669"/>
    <property type="project" value="UniProtKB-KW"/>
</dbReference>
<dbReference type="Gene3D" id="1.10.510.10">
    <property type="entry name" value="Transferase(Phosphotransferase) domain 1"/>
    <property type="match status" value="1"/>
</dbReference>
<dbReference type="Gene3D" id="3.30.200.20">
    <property type="entry name" value="Phosphorylase Kinase, domain 1"/>
    <property type="match status" value="1"/>
</dbReference>
<evidence type="ECO:0000256" key="1">
    <source>
        <dbReference type="ARBA" id="ARBA00022527"/>
    </source>
</evidence>
<dbReference type="SMART" id="SM00220">
    <property type="entry name" value="S_TKc"/>
    <property type="match status" value="1"/>
</dbReference>
<sequence length="484" mass="53900">MEAMGELVKDVGLSQLIQNGLNKSSMSSAKFPDAATLQAKKADVSAGSGMTVYGSPLGRYLFRYFANERGYDLSKPKPGAAPPALSDGAVPYTGGVPTDETMPPYWEEFKTSKFIDLYCKYMCLKETTAREPIVPKMFEEMRPLGKGAFGAVFLVFKKDTGMPMATKKMMKKIGKQNKMLNDILIEREVLSKVNSRFCVCLHYAWQDANDVALVITLMPGGDLEFMMKGRENKGTYNPMSIDMIQFYTASMALGLEAIHSMGYVYRDLKPMNVLLDDQGQVRISDMGLTADISKGPIKQCSGTRGYWSPETVKKEKYTTEPDWWSLGVTVFVLFCHKLPFYGNDEEKDAMTVAGQINFKHGEPEELQKIVSDLCTIDMGARVKGVDALKAHPFFQNFNWAALEQGLMAAPFQPNINDINAPSASEIDAFKAPKDVTWDQEQIDMFKHWEFFNQNVWESEEAPMRMKKFNELGGGGGGGGCCTIS</sequence>
<dbReference type="InterPro" id="IPR000961">
    <property type="entry name" value="AGC-kinase_C"/>
</dbReference>
<gene>
    <name evidence="8" type="ORF">AB1Y20_012103</name>
</gene>
<dbReference type="PROSITE" id="PS50011">
    <property type="entry name" value="PROTEIN_KINASE_DOM"/>
    <property type="match status" value="1"/>
</dbReference>
<dbReference type="Pfam" id="PF00069">
    <property type="entry name" value="Pkinase"/>
    <property type="match status" value="1"/>
</dbReference>
<evidence type="ECO:0000313" key="8">
    <source>
        <dbReference type="EMBL" id="KAL1503627.1"/>
    </source>
</evidence>
<dbReference type="PROSITE" id="PS51285">
    <property type="entry name" value="AGC_KINASE_CTER"/>
    <property type="match status" value="1"/>
</dbReference>
<dbReference type="PANTHER" id="PTHR24355">
    <property type="entry name" value="G PROTEIN-COUPLED RECEPTOR KINASE/RIBOSOMAL PROTEIN S6 KINASE"/>
    <property type="match status" value="1"/>
</dbReference>
<evidence type="ECO:0000256" key="5">
    <source>
        <dbReference type="ARBA" id="ARBA00022840"/>
    </source>
</evidence>
<dbReference type="InterPro" id="IPR008271">
    <property type="entry name" value="Ser/Thr_kinase_AS"/>
</dbReference>
<reference evidence="8 9" key="1">
    <citation type="journal article" date="2024" name="Science">
        <title>Giant polyketide synthase enzymes in the biosynthesis of giant marine polyether toxins.</title>
        <authorList>
            <person name="Fallon T.R."/>
            <person name="Shende V.V."/>
            <person name="Wierzbicki I.H."/>
            <person name="Pendleton A.L."/>
            <person name="Watervoot N.F."/>
            <person name="Auber R.P."/>
            <person name="Gonzalez D.J."/>
            <person name="Wisecaver J.H."/>
            <person name="Moore B.S."/>
        </authorList>
    </citation>
    <scope>NUCLEOTIDE SEQUENCE [LARGE SCALE GENOMIC DNA]</scope>
    <source>
        <strain evidence="8 9">12B1</strain>
    </source>
</reference>
<feature type="domain" description="Protein kinase" evidence="6">
    <location>
        <begin position="138"/>
        <end position="394"/>
    </location>
</feature>
<proteinExistence type="predicted"/>